<keyword evidence="3" id="KW-0804">Transcription</keyword>
<dbReference type="Pfam" id="PF12833">
    <property type="entry name" value="HTH_18"/>
    <property type="match status" value="1"/>
</dbReference>
<dbReference type="PANTHER" id="PTHR47894:SF4">
    <property type="entry name" value="HTH-TYPE TRANSCRIPTIONAL REGULATOR GADX"/>
    <property type="match status" value="1"/>
</dbReference>
<dbReference type="EMBL" id="JADQDN010000002">
    <property type="protein sequence ID" value="MBF9195537.1"/>
    <property type="molecule type" value="Genomic_DNA"/>
</dbReference>
<reference evidence="6 7" key="1">
    <citation type="submission" date="2020-11" db="EMBL/GenBank/DDBJ databases">
        <authorList>
            <person name="Kim M.K."/>
        </authorList>
    </citation>
    <scope>NUCLEOTIDE SEQUENCE [LARGE SCALE GENOMIC DNA]</scope>
    <source>
        <strain evidence="6 7">BT290</strain>
    </source>
</reference>
<organism evidence="6 7">
    <name type="scientific">Microvirga terrestris</name>
    <dbReference type="NCBI Taxonomy" id="2791024"/>
    <lineage>
        <taxon>Bacteria</taxon>
        <taxon>Pseudomonadati</taxon>
        <taxon>Pseudomonadota</taxon>
        <taxon>Alphaproteobacteria</taxon>
        <taxon>Hyphomicrobiales</taxon>
        <taxon>Methylobacteriaceae</taxon>
        <taxon>Microvirga</taxon>
    </lineage>
</organism>
<keyword evidence="7" id="KW-1185">Reference proteome</keyword>
<protein>
    <submittedName>
        <fullName evidence="6">AraC family transcriptional regulator</fullName>
    </submittedName>
</protein>
<dbReference type="InterPro" id="IPR032687">
    <property type="entry name" value="AraC-type_N"/>
</dbReference>
<evidence type="ECO:0000256" key="4">
    <source>
        <dbReference type="SAM" id="MobiDB-lite"/>
    </source>
</evidence>
<dbReference type="SUPFAM" id="SSF46689">
    <property type="entry name" value="Homeodomain-like"/>
    <property type="match status" value="1"/>
</dbReference>
<evidence type="ECO:0000256" key="1">
    <source>
        <dbReference type="ARBA" id="ARBA00023015"/>
    </source>
</evidence>
<keyword evidence="2" id="KW-0238">DNA-binding</keyword>
<dbReference type="SMART" id="SM00342">
    <property type="entry name" value="HTH_ARAC"/>
    <property type="match status" value="1"/>
</dbReference>
<name>A0ABS0HPX9_9HYPH</name>
<sequence>MRQVDGTECLTAGDSRPPSQVSHSVPVASERTLAPGYIHLGVSKEIGPTLQALGVDPDPVIRAAGLDPRLFDDGMNVIPFAALGQLYTLCVARTGCPHFGLLVGRRASILSLGLVGRLMRHSNTVGDAVRALVSNLSVEDRAVVPSLTISDRTALLTYATYRAEIGSVEQILDAAVAVTVNILRTLCGSNWQPDEVLVPRAAPADQALYRHHFRAPIQFNQESATIVFPARDLDLPIAGADPLLRAMLEEKIQQLICAQGSDFSDEIRRLLRTRLTSQRCSAADIADLLVIHRRTLSRHLKSIGMGYREITNEIRFEIARQLLQDTQVPLAQIAAALGYSEASAFTRAFRRWSGQTPTAWRDECHHE</sequence>
<dbReference type="Proteomes" id="UP000611708">
    <property type="component" value="Unassembled WGS sequence"/>
</dbReference>
<dbReference type="InterPro" id="IPR018060">
    <property type="entry name" value="HTH_AraC"/>
</dbReference>
<comment type="caution">
    <text evidence="6">The sequence shown here is derived from an EMBL/GenBank/DDBJ whole genome shotgun (WGS) entry which is preliminary data.</text>
</comment>
<evidence type="ECO:0000256" key="3">
    <source>
        <dbReference type="ARBA" id="ARBA00023163"/>
    </source>
</evidence>
<keyword evidence="1" id="KW-0805">Transcription regulation</keyword>
<evidence type="ECO:0000313" key="7">
    <source>
        <dbReference type="Proteomes" id="UP000611708"/>
    </source>
</evidence>
<dbReference type="PANTHER" id="PTHR47894">
    <property type="entry name" value="HTH-TYPE TRANSCRIPTIONAL REGULATOR GADX"/>
    <property type="match status" value="1"/>
</dbReference>
<feature type="domain" description="HTH araC/xylS-type" evidence="5">
    <location>
        <begin position="265"/>
        <end position="363"/>
    </location>
</feature>
<dbReference type="Pfam" id="PF12625">
    <property type="entry name" value="Arabinose_bd"/>
    <property type="match status" value="1"/>
</dbReference>
<proteinExistence type="predicted"/>
<evidence type="ECO:0000256" key="2">
    <source>
        <dbReference type="ARBA" id="ARBA00023125"/>
    </source>
</evidence>
<evidence type="ECO:0000313" key="6">
    <source>
        <dbReference type="EMBL" id="MBF9195537.1"/>
    </source>
</evidence>
<feature type="region of interest" description="Disordered" evidence="4">
    <location>
        <begin position="1"/>
        <end position="26"/>
    </location>
</feature>
<dbReference type="Gene3D" id="1.10.10.60">
    <property type="entry name" value="Homeodomain-like"/>
    <property type="match status" value="1"/>
</dbReference>
<dbReference type="InterPro" id="IPR009057">
    <property type="entry name" value="Homeodomain-like_sf"/>
</dbReference>
<dbReference type="InterPro" id="IPR020449">
    <property type="entry name" value="Tscrpt_reg_AraC-type_HTH"/>
</dbReference>
<gene>
    <name evidence="6" type="ORF">I2H36_05780</name>
</gene>
<dbReference type="PRINTS" id="PR00032">
    <property type="entry name" value="HTHARAC"/>
</dbReference>
<dbReference type="PROSITE" id="PS01124">
    <property type="entry name" value="HTH_ARAC_FAMILY_2"/>
    <property type="match status" value="1"/>
</dbReference>
<evidence type="ECO:0000259" key="5">
    <source>
        <dbReference type="PROSITE" id="PS01124"/>
    </source>
</evidence>
<accession>A0ABS0HPX9</accession>